<name>A0A8D8QSN0_9HEMI</name>
<dbReference type="PANTHER" id="PTHR45913:SF21">
    <property type="entry name" value="DUF4371 DOMAIN-CONTAINING PROTEIN"/>
    <property type="match status" value="1"/>
</dbReference>
<dbReference type="SUPFAM" id="SSF53098">
    <property type="entry name" value="Ribonuclease H-like"/>
    <property type="match status" value="1"/>
</dbReference>
<evidence type="ECO:0000313" key="2">
    <source>
        <dbReference type="EMBL" id="CAG6636911.1"/>
    </source>
</evidence>
<dbReference type="AlphaFoldDB" id="A0A8D8QSN0"/>
<dbReference type="InterPro" id="IPR012337">
    <property type="entry name" value="RNaseH-like_sf"/>
</dbReference>
<dbReference type="InterPro" id="IPR008906">
    <property type="entry name" value="HATC_C_dom"/>
</dbReference>
<dbReference type="PANTHER" id="PTHR45913">
    <property type="entry name" value="EPM2A-INTERACTING PROTEIN 1"/>
    <property type="match status" value="1"/>
</dbReference>
<accession>A0A8D8QSN0</accession>
<organism evidence="2">
    <name type="scientific">Cacopsylla melanoneura</name>
    <dbReference type="NCBI Taxonomy" id="428564"/>
    <lineage>
        <taxon>Eukaryota</taxon>
        <taxon>Metazoa</taxon>
        <taxon>Ecdysozoa</taxon>
        <taxon>Arthropoda</taxon>
        <taxon>Hexapoda</taxon>
        <taxon>Insecta</taxon>
        <taxon>Pterygota</taxon>
        <taxon>Neoptera</taxon>
        <taxon>Paraneoptera</taxon>
        <taxon>Hemiptera</taxon>
        <taxon>Sternorrhyncha</taxon>
        <taxon>Psylloidea</taxon>
        <taxon>Psyllidae</taxon>
        <taxon>Psyllinae</taxon>
        <taxon>Cacopsylla</taxon>
    </lineage>
</organism>
<dbReference type="Pfam" id="PF05699">
    <property type="entry name" value="Dimer_Tnp_hAT"/>
    <property type="match status" value="1"/>
</dbReference>
<proteinExistence type="predicted"/>
<dbReference type="GO" id="GO:0046983">
    <property type="term" value="F:protein dimerization activity"/>
    <property type="evidence" value="ECO:0007669"/>
    <property type="project" value="InterPro"/>
</dbReference>
<evidence type="ECO:0000259" key="1">
    <source>
        <dbReference type="Pfam" id="PF05699"/>
    </source>
</evidence>
<protein>
    <submittedName>
        <fullName evidence="2">General transcription factor II-I repeat domain-containing protein 2B</fullName>
    </submittedName>
</protein>
<sequence>MVGKNCGFVTLCKKDESFPKFRSYHCIIHQEALCSKIPNFNHVIEKVTKIINTIRSAPMQHRLFKSLLEEDECEFTDLLLHAEVRWLSKSRMLEQFINLIDQIKKFLVEKSVLMDVLNDPCWLADLGFITDVMLKLQSLNLGLQGLNKEIMDMISLVNAFKTKLKLFISHLEKKSFSHFPNFQKFMNDDTKDNIDKYIAYFNDLYEQFSKRFDEFGDIEANIMFLSNPFASKEDIVSVANSLSKICSQVDSTSLEMEIIEIKNNIPLKIAFEQNGTEFWKLVEVAKFPNLKYLALNLKSHFGSTYLCESLFSTMKIVKSKYRSRLTDCNLNDCIRTALSKYVPDFQKLAKDIQCHLGPG</sequence>
<feature type="domain" description="HAT C-terminal dimerisation" evidence="1">
    <location>
        <begin position="274"/>
        <end position="334"/>
    </location>
</feature>
<dbReference type="EMBL" id="HBUF01096314">
    <property type="protein sequence ID" value="CAG6636911.1"/>
    <property type="molecule type" value="Transcribed_RNA"/>
</dbReference>
<reference evidence="2" key="1">
    <citation type="submission" date="2021-05" db="EMBL/GenBank/DDBJ databases">
        <authorList>
            <person name="Alioto T."/>
            <person name="Alioto T."/>
            <person name="Gomez Garrido J."/>
        </authorList>
    </citation>
    <scope>NUCLEOTIDE SEQUENCE</scope>
</reference>